<proteinExistence type="predicted"/>
<dbReference type="EMBL" id="MFGM01000037">
    <property type="protein sequence ID" value="OGF36330.1"/>
    <property type="molecule type" value="Genomic_DNA"/>
</dbReference>
<dbReference type="Pfam" id="PF03703">
    <property type="entry name" value="bPH_2"/>
    <property type="match status" value="1"/>
</dbReference>
<dbReference type="Proteomes" id="UP000178656">
    <property type="component" value="Unassembled WGS sequence"/>
</dbReference>
<keyword evidence="1" id="KW-1133">Transmembrane helix</keyword>
<protein>
    <recommendedName>
        <fullName evidence="2">YdbS-like PH domain-containing protein</fullName>
    </recommendedName>
</protein>
<evidence type="ECO:0000256" key="1">
    <source>
        <dbReference type="SAM" id="Phobius"/>
    </source>
</evidence>
<feature type="domain" description="YdbS-like PH" evidence="2">
    <location>
        <begin position="74"/>
        <end position="148"/>
    </location>
</feature>
<dbReference type="PANTHER" id="PTHR37938">
    <property type="entry name" value="BLL0215 PROTEIN"/>
    <property type="match status" value="1"/>
</dbReference>
<reference evidence="3 4" key="1">
    <citation type="journal article" date="2016" name="Nat. Commun.">
        <title>Thousands of microbial genomes shed light on interconnected biogeochemical processes in an aquifer system.</title>
        <authorList>
            <person name="Anantharaman K."/>
            <person name="Brown C.T."/>
            <person name="Hug L.A."/>
            <person name="Sharon I."/>
            <person name="Castelle C.J."/>
            <person name="Probst A.J."/>
            <person name="Thomas B.C."/>
            <person name="Singh A."/>
            <person name="Wilkins M.J."/>
            <person name="Karaoz U."/>
            <person name="Brodie E.L."/>
            <person name="Williams K.H."/>
            <person name="Hubbard S.S."/>
            <person name="Banfield J.F."/>
        </authorList>
    </citation>
    <scope>NUCLEOTIDE SEQUENCE [LARGE SCALE GENOMIC DNA]</scope>
</reference>
<dbReference type="AlphaFoldDB" id="A0A1F5TBI9"/>
<keyword evidence="1" id="KW-0812">Transmembrane</keyword>
<gene>
    <name evidence="3" type="ORF">A2482_01065</name>
</gene>
<comment type="caution">
    <text evidence="3">The sequence shown here is derived from an EMBL/GenBank/DDBJ whole genome shotgun (WGS) entry which is preliminary data.</text>
</comment>
<dbReference type="InterPro" id="IPR005182">
    <property type="entry name" value="YdbS-like_PH"/>
</dbReference>
<organism evidence="3 4">
    <name type="scientific">Candidatus Falkowbacteria bacterium RIFOXYC2_FULL_48_21</name>
    <dbReference type="NCBI Taxonomy" id="1798005"/>
    <lineage>
        <taxon>Bacteria</taxon>
        <taxon>Candidatus Falkowiibacteriota</taxon>
    </lineage>
</organism>
<sequence length="169" mass="19745">MFLRRHWVVVLKIVAIFLCMASIPVFFYVVVLNYTDFLSSEVSLALTTLMISAFYLFVILYTFANFIDYFLDVWIVTNQRVISIEQRGLFARVISEKELGRMQDITSEVKGFWATMLNYGDVHIQTAGETERFIFKQVPFADEVARRISNLVTEYNKMGHTMPVEEREL</sequence>
<feature type="transmembrane region" description="Helical" evidence="1">
    <location>
        <begin position="7"/>
        <end position="30"/>
    </location>
</feature>
<keyword evidence="1" id="KW-0472">Membrane</keyword>
<evidence type="ECO:0000313" key="4">
    <source>
        <dbReference type="Proteomes" id="UP000178656"/>
    </source>
</evidence>
<dbReference type="PANTHER" id="PTHR37938:SF1">
    <property type="entry name" value="BLL0215 PROTEIN"/>
    <property type="match status" value="1"/>
</dbReference>
<feature type="transmembrane region" description="Helical" evidence="1">
    <location>
        <begin position="42"/>
        <end position="64"/>
    </location>
</feature>
<accession>A0A1F5TBI9</accession>
<name>A0A1F5TBI9_9BACT</name>
<evidence type="ECO:0000259" key="2">
    <source>
        <dbReference type="Pfam" id="PF03703"/>
    </source>
</evidence>
<evidence type="ECO:0000313" key="3">
    <source>
        <dbReference type="EMBL" id="OGF36330.1"/>
    </source>
</evidence>